<evidence type="ECO:0000313" key="4">
    <source>
        <dbReference type="Proteomes" id="UP000031433"/>
    </source>
</evidence>
<feature type="transmembrane region" description="Helical" evidence="2">
    <location>
        <begin position="20"/>
        <end position="39"/>
    </location>
</feature>
<accession>A0A0C1QNH8</accession>
<proteinExistence type="predicted"/>
<sequence>MASPRKTVRTNRRKRNSYRVPLIGMALVVIAVIAAVVFLDRTHRRQPAVQQAPPPAVERHKLPPRGPDRPVVHEDYTGVIHHPAEPQRTQRPTGPGTLAVVIDDMGKGLPEARALMDIGIPLTFAIIPGLPKVRRVAEEARQRGIEVMVHLPMEPKGYPERRLEANGLILSLGDDEIVGRVNGYLNEIPQAVGANNHMGSEFTENRQKMAVVMGVLKERGLFFVDSKTSPVSVGDAVAREMGVRTAVRNVFLDNIQEPGYIAKQLRQAASIARKRGSAIAICHPHPATIQTLAAELPRLRDEGITFVSVSRLVR</sequence>
<protein>
    <submittedName>
        <fullName evidence="3">Sugar deacetylase</fullName>
    </submittedName>
</protein>
<dbReference type="PANTHER" id="PTHR30105">
    <property type="entry name" value="UNCHARACTERIZED YIBQ-RELATED"/>
    <property type="match status" value="1"/>
</dbReference>
<dbReference type="EMBL" id="JXBL01000001">
    <property type="protein sequence ID" value="KIE42177.1"/>
    <property type="molecule type" value="Genomic_DNA"/>
</dbReference>
<dbReference type="GO" id="GO:0005975">
    <property type="term" value="P:carbohydrate metabolic process"/>
    <property type="evidence" value="ECO:0007669"/>
    <property type="project" value="InterPro"/>
</dbReference>
<evidence type="ECO:0000313" key="3">
    <source>
        <dbReference type="EMBL" id="KIE42177.1"/>
    </source>
</evidence>
<dbReference type="SUPFAM" id="SSF88713">
    <property type="entry name" value="Glycoside hydrolase/deacetylase"/>
    <property type="match status" value="1"/>
</dbReference>
<keyword evidence="2" id="KW-1133">Transmembrane helix</keyword>
<feature type="compositionally biased region" description="Basic and acidic residues" evidence="1">
    <location>
        <begin position="57"/>
        <end position="68"/>
    </location>
</feature>
<comment type="caution">
    <text evidence="3">The sequence shown here is derived from an EMBL/GenBank/DDBJ whole genome shotgun (WGS) entry which is preliminary data.</text>
</comment>
<name>A0A0C1QNH8_9BACT</name>
<dbReference type="InterPro" id="IPR006837">
    <property type="entry name" value="Divergent_DAC"/>
</dbReference>
<keyword evidence="2" id="KW-0812">Transmembrane</keyword>
<dbReference type="PANTHER" id="PTHR30105:SF2">
    <property type="entry name" value="DIVERGENT POLYSACCHARIDE DEACETYLASE SUPERFAMILY"/>
    <property type="match status" value="1"/>
</dbReference>
<evidence type="ECO:0000256" key="1">
    <source>
        <dbReference type="SAM" id="MobiDB-lite"/>
    </source>
</evidence>
<keyword evidence="4" id="KW-1185">Reference proteome</keyword>
<dbReference type="Pfam" id="PF04748">
    <property type="entry name" value="Polysacc_deac_2"/>
    <property type="match status" value="1"/>
</dbReference>
<dbReference type="CDD" id="cd10936">
    <property type="entry name" value="CE4_DAC2"/>
    <property type="match status" value="1"/>
</dbReference>
<dbReference type="Proteomes" id="UP000031433">
    <property type="component" value="Unassembled WGS sequence"/>
</dbReference>
<keyword evidence="2" id="KW-0472">Membrane</keyword>
<dbReference type="InterPro" id="IPR011330">
    <property type="entry name" value="Glyco_hydro/deAcase_b/a-brl"/>
</dbReference>
<dbReference type="Gene3D" id="3.20.20.370">
    <property type="entry name" value="Glycoside hydrolase/deacetylase"/>
    <property type="match status" value="1"/>
</dbReference>
<gene>
    <name evidence="3" type="ORF">SE37_05860</name>
</gene>
<reference evidence="3 4" key="1">
    <citation type="submission" date="2015-01" db="EMBL/GenBank/DDBJ databases">
        <title>Genome sequence of the anaerobic bacterium Geobacter soli GSS01, a dissimilatory Fe(III) reducer from soil.</title>
        <authorList>
            <person name="Yang G."/>
            <person name="Zhou S."/>
        </authorList>
    </citation>
    <scope>NUCLEOTIDE SEQUENCE [LARGE SCALE GENOMIC DNA]</scope>
    <source>
        <strain evidence="3 4">GSS01</strain>
    </source>
</reference>
<feature type="region of interest" description="Disordered" evidence="1">
    <location>
        <begin position="45"/>
        <end position="68"/>
    </location>
</feature>
<evidence type="ECO:0000256" key="2">
    <source>
        <dbReference type="SAM" id="Phobius"/>
    </source>
</evidence>
<dbReference type="AlphaFoldDB" id="A0A0C1QNH8"/>
<organism evidence="3 4">
    <name type="scientific">Geobacter soli</name>
    <dbReference type="NCBI Taxonomy" id="1510391"/>
    <lineage>
        <taxon>Bacteria</taxon>
        <taxon>Pseudomonadati</taxon>
        <taxon>Thermodesulfobacteriota</taxon>
        <taxon>Desulfuromonadia</taxon>
        <taxon>Geobacterales</taxon>
        <taxon>Geobacteraceae</taxon>
        <taxon>Geobacter</taxon>
    </lineage>
</organism>